<dbReference type="CDD" id="cd03114">
    <property type="entry name" value="MMAA-like"/>
    <property type="match status" value="1"/>
</dbReference>
<dbReference type="PANTHER" id="PTHR23408">
    <property type="entry name" value="METHYLMALONYL-COA MUTASE"/>
    <property type="match status" value="1"/>
</dbReference>
<dbReference type="RefSeq" id="WP_161008897.1">
    <property type="nucleotide sequence ID" value="NZ_WWCN01000016.1"/>
</dbReference>
<gene>
    <name evidence="2" type="primary">meaB</name>
    <name evidence="2" type="ORF">GTP46_22715</name>
</gene>
<evidence type="ECO:0000313" key="2">
    <source>
        <dbReference type="EMBL" id="MYM25447.1"/>
    </source>
</evidence>
<sequence length="326" mass="35209">MSIEPDDDALAAALLARQRRALAKAITLVESSRPDHRLRAQSLLDKLLPHTGKAYRIGISGVPGVGKSTFIEAFGMHLLAQGLRVAVLAVDPSSPLTGGSILGDKTRMERLSQQENAYIRPSPARGALGGVGHQSREAMLICEAAGYDIIIVETVGVGQSETAVAGMCDVFLLLQLPNAGDELQGIKKGILELADIVVYNKADIDPRAAAVAAGQMRAALHMLRPASPHWQMQVIQASASTGTGIEEIWATLQNYRKTMQHLGAFEERRKHQAQTWMWQLVEAGLQERFRNHDAVRAALPQALQQAADGTTNPATLATLLLDAFRH</sequence>
<organism evidence="2 3">
    <name type="scientific">Duganella flavida</name>
    <dbReference type="NCBI Taxonomy" id="2692175"/>
    <lineage>
        <taxon>Bacteria</taxon>
        <taxon>Pseudomonadati</taxon>
        <taxon>Pseudomonadota</taxon>
        <taxon>Betaproteobacteria</taxon>
        <taxon>Burkholderiales</taxon>
        <taxon>Oxalobacteraceae</taxon>
        <taxon>Telluria group</taxon>
        <taxon>Duganella</taxon>
    </lineage>
</organism>
<keyword evidence="3" id="KW-1185">Reference proteome</keyword>
<evidence type="ECO:0000313" key="3">
    <source>
        <dbReference type="Proteomes" id="UP000479335"/>
    </source>
</evidence>
<dbReference type="Gene3D" id="3.40.50.300">
    <property type="entry name" value="P-loop containing nucleotide triphosphate hydrolases"/>
    <property type="match status" value="1"/>
</dbReference>
<dbReference type="Gene3D" id="1.10.287.130">
    <property type="match status" value="1"/>
</dbReference>
<dbReference type="EC" id="3.6.5.-" evidence="2"/>
<dbReference type="Pfam" id="PF03308">
    <property type="entry name" value="MeaB"/>
    <property type="match status" value="1"/>
</dbReference>
<comment type="similarity">
    <text evidence="1">Belongs to the SIMIBI class G3E GTPase family. ArgK/MeaB subfamily.</text>
</comment>
<protein>
    <submittedName>
        <fullName evidence="2">Methylmalonyl Co-A mutase-associated GTPase MeaB</fullName>
        <ecNumber evidence="2">3.6.5.-</ecNumber>
    </submittedName>
</protein>
<keyword evidence="2" id="KW-0378">Hydrolase</keyword>
<dbReference type="Gene3D" id="1.20.5.170">
    <property type="match status" value="1"/>
</dbReference>
<dbReference type="AlphaFoldDB" id="A0A6L8KFH8"/>
<proteinExistence type="inferred from homology"/>
<dbReference type="GO" id="GO:0005525">
    <property type="term" value="F:GTP binding"/>
    <property type="evidence" value="ECO:0007669"/>
    <property type="project" value="InterPro"/>
</dbReference>
<dbReference type="InterPro" id="IPR005129">
    <property type="entry name" value="GTPase_ArgK"/>
</dbReference>
<dbReference type="GO" id="GO:0005737">
    <property type="term" value="C:cytoplasm"/>
    <property type="evidence" value="ECO:0007669"/>
    <property type="project" value="TreeGrafter"/>
</dbReference>
<evidence type="ECO:0000256" key="1">
    <source>
        <dbReference type="ARBA" id="ARBA00009625"/>
    </source>
</evidence>
<dbReference type="PANTHER" id="PTHR23408:SF3">
    <property type="entry name" value="METHYLMALONIC ACIDURIA TYPE A PROTEIN, MITOCHONDRIAL"/>
    <property type="match status" value="1"/>
</dbReference>
<dbReference type="NCBIfam" id="NF006958">
    <property type="entry name" value="PRK09435.1"/>
    <property type="match status" value="1"/>
</dbReference>
<dbReference type="NCBIfam" id="TIGR00750">
    <property type="entry name" value="lao"/>
    <property type="match status" value="1"/>
</dbReference>
<accession>A0A6L8KFH8</accession>
<dbReference type="GO" id="GO:0003924">
    <property type="term" value="F:GTPase activity"/>
    <property type="evidence" value="ECO:0007669"/>
    <property type="project" value="InterPro"/>
</dbReference>
<reference evidence="2 3" key="1">
    <citation type="submission" date="2019-12" db="EMBL/GenBank/DDBJ databases">
        <title>Novel species isolated from a subtropical stream in China.</title>
        <authorList>
            <person name="Lu H."/>
        </authorList>
    </citation>
    <scope>NUCLEOTIDE SEQUENCE [LARGE SCALE GENOMIC DNA]</scope>
    <source>
        <strain evidence="2 3">FT135W</strain>
    </source>
</reference>
<dbReference type="InterPro" id="IPR027417">
    <property type="entry name" value="P-loop_NTPase"/>
</dbReference>
<dbReference type="EMBL" id="WWCN01000016">
    <property type="protein sequence ID" value="MYM25447.1"/>
    <property type="molecule type" value="Genomic_DNA"/>
</dbReference>
<name>A0A6L8KFH8_9BURK</name>
<comment type="caution">
    <text evidence="2">The sequence shown here is derived from an EMBL/GenBank/DDBJ whole genome shotgun (WGS) entry which is preliminary data.</text>
</comment>
<dbReference type="SUPFAM" id="SSF52540">
    <property type="entry name" value="P-loop containing nucleoside triphosphate hydrolases"/>
    <property type="match status" value="1"/>
</dbReference>
<dbReference type="Proteomes" id="UP000479335">
    <property type="component" value="Unassembled WGS sequence"/>
</dbReference>